<protein>
    <submittedName>
        <fullName evidence="2">Uncharacterized protein</fullName>
    </submittedName>
</protein>
<evidence type="ECO:0000313" key="3">
    <source>
        <dbReference type="Proteomes" id="UP001523369"/>
    </source>
</evidence>
<accession>A0ABT1DHP4</accession>
<name>A0ABT1DHP4_9ACTN</name>
<evidence type="ECO:0000313" key="2">
    <source>
        <dbReference type="EMBL" id="MCO8270361.1"/>
    </source>
</evidence>
<keyword evidence="3" id="KW-1185">Reference proteome</keyword>
<keyword evidence="1" id="KW-0812">Transmembrane</keyword>
<organism evidence="2 3">
    <name type="scientific">Paractinoplanes aksuensis</name>
    <dbReference type="NCBI Taxonomy" id="2939490"/>
    <lineage>
        <taxon>Bacteria</taxon>
        <taxon>Bacillati</taxon>
        <taxon>Actinomycetota</taxon>
        <taxon>Actinomycetes</taxon>
        <taxon>Micromonosporales</taxon>
        <taxon>Micromonosporaceae</taxon>
        <taxon>Paractinoplanes</taxon>
    </lineage>
</organism>
<feature type="transmembrane region" description="Helical" evidence="1">
    <location>
        <begin position="41"/>
        <end position="62"/>
    </location>
</feature>
<gene>
    <name evidence="2" type="ORF">M1L60_07095</name>
</gene>
<evidence type="ECO:0000256" key="1">
    <source>
        <dbReference type="SAM" id="Phobius"/>
    </source>
</evidence>
<sequence length="333" mass="35002">MDQIPRDIDLAVRTAAETTQGYAGELPDVYRRARRRARRRAVAATAGAFTVLAGLVGGGLVLHNRTDATPIHQPDAPAESGQRLLLSHADGEYVAGASSPVRLGPATPVGELLPDGRLVTHPVVGDVFELPDGGLVALGPDELLTVQPSGGDRQQRAVPGAGGPVTLAGADATTAYLWRPYGLYAHDLAGGLERLVISSDMLSLPGDDPAGDLDAADLTPERLVLADARRSCRPELVSLAPPQGLRDLPLTALGCDKVTSLRLSPNTGRVGVSYQKADRSHHVAVLSTEDGTVLARRSVTGPAELAWLTERDLRVVPVPTGGLHELRQFTLPS</sequence>
<comment type="caution">
    <text evidence="2">The sequence shown here is derived from an EMBL/GenBank/DDBJ whole genome shotgun (WGS) entry which is preliminary data.</text>
</comment>
<reference evidence="2 3" key="1">
    <citation type="submission" date="2022-06" db="EMBL/GenBank/DDBJ databases">
        <title>New Species of the Genus Actinoplanes, ActinopZanes ferrugineus.</title>
        <authorList>
            <person name="Ding P."/>
        </authorList>
    </citation>
    <scope>NUCLEOTIDE SEQUENCE [LARGE SCALE GENOMIC DNA]</scope>
    <source>
        <strain evidence="2 3">TRM88003</strain>
    </source>
</reference>
<keyword evidence="1" id="KW-0472">Membrane</keyword>
<dbReference type="Proteomes" id="UP001523369">
    <property type="component" value="Unassembled WGS sequence"/>
</dbReference>
<dbReference type="RefSeq" id="WP_253236471.1">
    <property type="nucleotide sequence ID" value="NZ_JAMYJR010000003.1"/>
</dbReference>
<proteinExistence type="predicted"/>
<keyword evidence="1" id="KW-1133">Transmembrane helix</keyword>
<dbReference type="EMBL" id="JAMYJR010000003">
    <property type="protein sequence ID" value="MCO8270361.1"/>
    <property type="molecule type" value="Genomic_DNA"/>
</dbReference>